<evidence type="ECO:0000256" key="3">
    <source>
        <dbReference type="ARBA" id="ARBA00022603"/>
    </source>
</evidence>
<keyword evidence="3 7" id="KW-0489">Methyltransferase</keyword>
<dbReference type="GO" id="GO:0008276">
    <property type="term" value="F:protein methyltransferase activity"/>
    <property type="evidence" value="ECO:0007669"/>
    <property type="project" value="InterPro"/>
</dbReference>
<evidence type="ECO:0000256" key="1">
    <source>
        <dbReference type="ARBA" id="ARBA00004953"/>
    </source>
</evidence>
<sequence length="664" mass="73018">MCDVLIFGGTTEGRKIAEYVSRHHISGYVCVATEYGESLLPQNEYVRVSHERLKEEQMCGLIKKESPRFVIDATHPYAAEVTRNIKSACQKAEVPYVRLLRESAGPDDGTAVEHAVYVDSIEEAVDYLEHTKGGILVTTGSKEIGKFTRLSDYRERVYARVLSLPKVTAACAEMGFEGKHLICMQGPFSRELNEAMIRQLDCRYLVTKESGSTGGFLEKCEAAKACGCELVIVGRPLQEKGLSLLECKRYLAGEFGLSGKTEVALVGIGMGDENTMTVGGREACRKAEVIIGAGRMAKAAAQPGQDVYCEYDAKRIREYLREHPEYERAAVVLSGDVGFYSGCRRLLEELKEFQVELYCGISSLVYFMSRIQKPWEDVKIASAHGRAYNLIQGIRSNPRFFAILGTGDGVSRLAEKLMEYHMEDVSIYLGEMLSYPEEKIQKGKPADFLGYQGNPLSVIYIENPGAKELPVTHGISDGAFVRGKVPMTKEEVRSISLSKLRLKKDAVCYDVGAGTGSVSIEMALMAREGRVYAVEKKPEAAALLEENKKVFGADNLTVIPGLAPEALEDLDPPTHAFIGGSSGNMKEILQLLLNKNPEIRIVVNCIALETVAETVNCMKELPVTDVDIVSVSISKSKTVGRYHMMMGENPITIISCTGKEVDEG</sequence>
<dbReference type="SUPFAM" id="SSF53335">
    <property type="entry name" value="S-adenosyl-L-methionine-dependent methyltransferases"/>
    <property type="match status" value="1"/>
</dbReference>
<dbReference type="NCBIfam" id="TIGR00715">
    <property type="entry name" value="precor6x_red"/>
    <property type="match status" value="1"/>
</dbReference>
<evidence type="ECO:0000256" key="4">
    <source>
        <dbReference type="ARBA" id="ARBA00022679"/>
    </source>
</evidence>
<dbReference type="InterPro" id="IPR012818">
    <property type="entry name" value="CbiE"/>
</dbReference>
<proteinExistence type="predicted"/>
<dbReference type="RefSeq" id="WP_072853499.1">
    <property type="nucleotide sequence ID" value="NZ_FQVI01000020.1"/>
</dbReference>
<reference evidence="7 8" key="1">
    <citation type="submission" date="2016-11" db="EMBL/GenBank/DDBJ databases">
        <authorList>
            <person name="Jaros S."/>
            <person name="Januszkiewicz K."/>
            <person name="Wedrychowicz H."/>
        </authorList>
    </citation>
    <scope>NUCLEOTIDE SEQUENCE [LARGE SCALE GENOMIC DNA]</scope>
    <source>
        <strain evidence="7 8">DSM 17459</strain>
    </source>
</reference>
<keyword evidence="8" id="KW-1185">Reference proteome</keyword>
<dbReference type="AlphaFoldDB" id="A0A1M5AHE1"/>
<evidence type="ECO:0000256" key="2">
    <source>
        <dbReference type="ARBA" id="ARBA00022573"/>
    </source>
</evidence>
<dbReference type="Pfam" id="PF02571">
    <property type="entry name" value="CbiJ"/>
    <property type="match status" value="1"/>
</dbReference>
<name>A0A1M5AHE1_9CLOT</name>
<dbReference type="GO" id="GO:0032259">
    <property type="term" value="P:methylation"/>
    <property type="evidence" value="ECO:0007669"/>
    <property type="project" value="UniProtKB-KW"/>
</dbReference>
<evidence type="ECO:0000256" key="5">
    <source>
        <dbReference type="ARBA" id="ARBA00022691"/>
    </source>
</evidence>
<dbReference type="GO" id="GO:0009236">
    <property type="term" value="P:cobalamin biosynthetic process"/>
    <property type="evidence" value="ECO:0007669"/>
    <property type="project" value="UniProtKB-UniPathway"/>
</dbReference>
<dbReference type="InterPro" id="IPR050714">
    <property type="entry name" value="Cobalamin_biosynth_MTase"/>
</dbReference>
<dbReference type="UniPathway" id="UPA00148"/>
<evidence type="ECO:0000259" key="6">
    <source>
        <dbReference type="Pfam" id="PF00590"/>
    </source>
</evidence>
<dbReference type="CDD" id="cd11644">
    <property type="entry name" value="Precorrin-6Y-MT"/>
    <property type="match status" value="1"/>
</dbReference>
<dbReference type="PROSITE" id="PS51014">
    <property type="entry name" value="COBK_CBIJ"/>
    <property type="match status" value="1"/>
</dbReference>
<dbReference type="STRING" id="1122155.SAMN02745158_03182"/>
<dbReference type="NCBIfam" id="TIGR02469">
    <property type="entry name" value="CbiT"/>
    <property type="match status" value="1"/>
</dbReference>
<accession>A0A1M5AHE1</accession>
<dbReference type="EMBL" id="FQVI01000020">
    <property type="protein sequence ID" value="SHF29534.1"/>
    <property type="molecule type" value="Genomic_DNA"/>
</dbReference>
<dbReference type="Proteomes" id="UP000184245">
    <property type="component" value="Unassembled WGS sequence"/>
</dbReference>
<organism evidence="7 8">
    <name type="scientific">Lactonifactor longoviformis DSM 17459</name>
    <dbReference type="NCBI Taxonomy" id="1122155"/>
    <lineage>
        <taxon>Bacteria</taxon>
        <taxon>Bacillati</taxon>
        <taxon>Bacillota</taxon>
        <taxon>Clostridia</taxon>
        <taxon>Eubacteriales</taxon>
        <taxon>Clostridiaceae</taxon>
        <taxon>Lactonifactor</taxon>
    </lineage>
</organism>
<dbReference type="NCBIfam" id="TIGR02467">
    <property type="entry name" value="CbiE"/>
    <property type="match status" value="1"/>
</dbReference>
<keyword evidence="4 7" id="KW-0808">Transferase</keyword>
<dbReference type="InterPro" id="IPR003723">
    <property type="entry name" value="Precorrin-6x_reduct"/>
</dbReference>
<dbReference type="Gene3D" id="3.40.1010.10">
    <property type="entry name" value="Cobalt-precorrin-4 Transmethylase, Domain 1"/>
    <property type="match status" value="1"/>
</dbReference>
<dbReference type="InterPro" id="IPR029063">
    <property type="entry name" value="SAM-dependent_MTases_sf"/>
</dbReference>
<protein>
    <submittedName>
        <fullName evidence="7">Precorrin-6Y C5,15-methyltransferase (Decarboxylating)</fullName>
    </submittedName>
</protein>
<comment type="pathway">
    <text evidence="1">Cofactor biosynthesis; adenosylcobalamin biosynthesis.</text>
</comment>
<dbReference type="InterPro" id="IPR014777">
    <property type="entry name" value="4pyrrole_Mease_sub1"/>
</dbReference>
<evidence type="ECO:0000313" key="7">
    <source>
        <dbReference type="EMBL" id="SHF29534.1"/>
    </source>
</evidence>
<dbReference type="OrthoDB" id="9780707at2"/>
<keyword evidence="2" id="KW-0169">Cobalamin biosynthesis</keyword>
<dbReference type="Gene3D" id="3.40.50.150">
    <property type="entry name" value="Vaccinia Virus protein VP39"/>
    <property type="match status" value="1"/>
</dbReference>
<dbReference type="InterPro" id="IPR014008">
    <property type="entry name" value="Cbl_synth_MTase_CbiT"/>
</dbReference>
<dbReference type="PANTHER" id="PTHR43182">
    <property type="entry name" value="COBALT-PRECORRIN-6B C(15)-METHYLTRANSFERASE (DECARBOXYLATING)"/>
    <property type="match status" value="1"/>
</dbReference>
<dbReference type="InterPro" id="IPR000878">
    <property type="entry name" value="4pyrrol_Mease"/>
</dbReference>
<dbReference type="PANTHER" id="PTHR43182:SF1">
    <property type="entry name" value="COBALT-PRECORRIN-7 C(5)-METHYLTRANSFERASE"/>
    <property type="match status" value="1"/>
</dbReference>
<feature type="domain" description="Tetrapyrrole methylase" evidence="6">
    <location>
        <begin position="263"/>
        <end position="444"/>
    </location>
</feature>
<dbReference type="InterPro" id="IPR035996">
    <property type="entry name" value="4pyrrol_Methylase_sf"/>
</dbReference>
<dbReference type="Pfam" id="PF00590">
    <property type="entry name" value="TP_methylase"/>
    <property type="match status" value="1"/>
</dbReference>
<gene>
    <name evidence="7" type="ORF">SAMN02745158_03182</name>
</gene>
<evidence type="ECO:0000313" key="8">
    <source>
        <dbReference type="Proteomes" id="UP000184245"/>
    </source>
</evidence>
<dbReference type="SUPFAM" id="SSF53790">
    <property type="entry name" value="Tetrapyrrole methylase"/>
    <property type="match status" value="1"/>
</dbReference>
<dbReference type="CDD" id="cd02440">
    <property type="entry name" value="AdoMet_MTases"/>
    <property type="match status" value="1"/>
</dbReference>
<keyword evidence="5" id="KW-0949">S-adenosyl-L-methionine</keyword>
<dbReference type="GO" id="GO:0016994">
    <property type="term" value="F:precorrin-6A reductase activity"/>
    <property type="evidence" value="ECO:0007669"/>
    <property type="project" value="InterPro"/>
</dbReference>